<keyword evidence="3" id="KW-0472">Membrane</keyword>
<accession>A0ABP9MAD4</accession>
<reference evidence="5" key="1">
    <citation type="journal article" date="2019" name="Int. J. Syst. Evol. Microbiol.">
        <title>The Global Catalogue of Microorganisms (GCM) 10K type strain sequencing project: providing services to taxonomists for standard genome sequencing and annotation.</title>
        <authorList>
            <consortium name="The Broad Institute Genomics Platform"/>
            <consortium name="The Broad Institute Genome Sequencing Center for Infectious Disease"/>
            <person name="Wu L."/>
            <person name="Ma J."/>
        </authorList>
    </citation>
    <scope>NUCLEOTIDE SEQUENCE [LARGE SCALE GENOMIC DNA]</scope>
    <source>
        <strain evidence="5">JCM 18423</strain>
    </source>
</reference>
<dbReference type="PANTHER" id="PTHR38043:SF1">
    <property type="entry name" value="PROTEIN HEMX"/>
    <property type="match status" value="1"/>
</dbReference>
<dbReference type="Pfam" id="PF04375">
    <property type="entry name" value="HemX"/>
    <property type="match status" value="1"/>
</dbReference>
<evidence type="ECO:0008006" key="6">
    <source>
        <dbReference type="Google" id="ProtNLM"/>
    </source>
</evidence>
<dbReference type="PANTHER" id="PTHR38043">
    <property type="entry name" value="PROTEIN HEMX"/>
    <property type="match status" value="1"/>
</dbReference>
<feature type="region of interest" description="Disordered" evidence="2">
    <location>
        <begin position="388"/>
        <end position="468"/>
    </location>
</feature>
<dbReference type="InterPro" id="IPR007470">
    <property type="entry name" value="HemX"/>
</dbReference>
<gene>
    <name evidence="4" type="ORF">GCM10023337_21600</name>
</gene>
<proteinExistence type="predicted"/>
<feature type="coiled-coil region" evidence="1">
    <location>
        <begin position="83"/>
        <end position="127"/>
    </location>
</feature>
<feature type="compositionally biased region" description="Basic and acidic residues" evidence="2">
    <location>
        <begin position="9"/>
        <end position="18"/>
    </location>
</feature>
<feature type="compositionally biased region" description="Low complexity" evidence="2">
    <location>
        <begin position="21"/>
        <end position="37"/>
    </location>
</feature>
<comment type="caution">
    <text evidence="4">The sequence shown here is derived from an EMBL/GenBank/DDBJ whole genome shotgun (WGS) entry which is preliminary data.</text>
</comment>
<keyword evidence="3" id="KW-0812">Transmembrane</keyword>
<feature type="transmembrane region" description="Helical" evidence="3">
    <location>
        <begin position="46"/>
        <end position="64"/>
    </location>
</feature>
<name>A0ABP9MAD4_9BURK</name>
<evidence type="ECO:0000256" key="3">
    <source>
        <dbReference type="SAM" id="Phobius"/>
    </source>
</evidence>
<feature type="compositionally biased region" description="Basic and acidic residues" evidence="2">
    <location>
        <begin position="405"/>
        <end position="417"/>
    </location>
</feature>
<evidence type="ECO:0000256" key="2">
    <source>
        <dbReference type="SAM" id="MobiDB-lite"/>
    </source>
</evidence>
<sequence length="468" mass="50869">MLNGYNEIMTEKSDKTQQVDKSATSNKPKAASAAPAPSRKKSTGPVVLTVIAAAIIGGGALWYVQQNQEHIQQQYHTQLQQVVAQAQKNQETSAQALQQVQNQHQQLQQLQQELAHTKEQLADMRVALQTISDSGSDLMLLNDIEQLVILAQQQLLIGGNLANAIVSLETAQARLSQANRQSLAVLIQTLNGDLDRLRTAQVVDVSSITAQLDRLADLVDKAPLYVPDAKNSNINGQVSSTIEPAADTEVESDVPIDAPWWQKTLSNAAELTQKGWKTISQDLGQFVSVRRVDDSAALLMSAEQADRFREHLRLRITMAQLALMTKQPKVWQAEMGHVVDAIERRFDPSLAITQRALSLATQLADTNIDVKLPTIDNTLAAIESLKQAEQSDAPVSVPDLPTSETDTKPAPADEPKTSDAASETNPKDQPAAASASTESDSLPADQPESSTVTHTFELQHSSTRQQVV</sequence>
<keyword evidence="5" id="KW-1185">Reference proteome</keyword>
<feature type="region of interest" description="Disordered" evidence="2">
    <location>
        <begin position="1"/>
        <end position="42"/>
    </location>
</feature>
<protein>
    <recommendedName>
        <fullName evidence="6">Heme biosynthesis operon protein HemX</fullName>
    </recommendedName>
</protein>
<evidence type="ECO:0000313" key="4">
    <source>
        <dbReference type="EMBL" id="GAA5093151.1"/>
    </source>
</evidence>
<dbReference type="Proteomes" id="UP001500227">
    <property type="component" value="Unassembled WGS sequence"/>
</dbReference>
<keyword evidence="3" id="KW-1133">Transmembrane helix</keyword>
<feature type="compositionally biased region" description="Polar residues" evidence="2">
    <location>
        <begin position="447"/>
        <end position="468"/>
    </location>
</feature>
<dbReference type="EMBL" id="BAABKD010000011">
    <property type="protein sequence ID" value="GAA5093151.1"/>
    <property type="molecule type" value="Genomic_DNA"/>
</dbReference>
<keyword evidence="1" id="KW-0175">Coiled coil</keyword>
<evidence type="ECO:0000256" key="1">
    <source>
        <dbReference type="SAM" id="Coils"/>
    </source>
</evidence>
<organism evidence="4 5">
    <name type="scientific">Paenalcaligenes hermetiae</name>
    <dbReference type="NCBI Taxonomy" id="1157987"/>
    <lineage>
        <taxon>Bacteria</taxon>
        <taxon>Pseudomonadati</taxon>
        <taxon>Pseudomonadota</taxon>
        <taxon>Betaproteobacteria</taxon>
        <taxon>Burkholderiales</taxon>
        <taxon>Alcaligenaceae</taxon>
        <taxon>Paenalcaligenes</taxon>
    </lineage>
</organism>
<evidence type="ECO:0000313" key="5">
    <source>
        <dbReference type="Proteomes" id="UP001500227"/>
    </source>
</evidence>